<dbReference type="InterPro" id="IPR003663">
    <property type="entry name" value="Sugar/inositol_transpt"/>
</dbReference>
<evidence type="ECO:0000256" key="6">
    <source>
        <dbReference type="ARBA" id="ARBA00022847"/>
    </source>
</evidence>
<dbReference type="PANTHER" id="PTHR23500:SF371">
    <property type="entry name" value="OS07G0206600 PROTEIN"/>
    <property type="match status" value="1"/>
</dbReference>
<feature type="transmembrane region" description="Helical" evidence="10">
    <location>
        <begin position="170"/>
        <end position="192"/>
    </location>
</feature>
<dbReference type="GO" id="GO:0016020">
    <property type="term" value="C:membrane"/>
    <property type="evidence" value="ECO:0007669"/>
    <property type="project" value="UniProtKB-SubCell"/>
</dbReference>
<evidence type="ECO:0000259" key="11">
    <source>
        <dbReference type="PROSITE" id="PS50850"/>
    </source>
</evidence>
<keyword evidence="6" id="KW-0769">Symport</keyword>
<comment type="similarity">
    <text evidence="2 9">Belongs to the major facilitator superfamily. Sugar transporter (TC 2.A.1.1) family.</text>
</comment>
<protein>
    <submittedName>
        <fullName evidence="12">Sugar transport protein 8-like protein</fullName>
    </submittedName>
</protein>
<organism evidence="12 13">
    <name type="scientific">Carex littledalei</name>
    <dbReference type="NCBI Taxonomy" id="544730"/>
    <lineage>
        <taxon>Eukaryota</taxon>
        <taxon>Viridiplantae</taxon>
        <taxon>Streptophyta</taxon>
        <taxon>Embryophyta</taxon>
        <taxon>Tracheophyta</taxon>
        <taxon>Spermatophyta</taxon>
        <taxon>Magnoliopsida</taxon>
        <taxon>Liliopsida</taxon>
        <taxon>Poales</taxon>
        <taxon>Cyperaceae</taxon>
        <taxon>Cyperoideae</taxon>
        <taxon>Cariceae</taxon>
        <taxon>Carex</taxon>
        <taxon>Carex subgen. Euthyceras</taxon>
    </lineage>
</organism>
<sequence>MGGFVITGLPDIQTKFEGKVTFYLVLCALIAATGGLMFGYDIGISGGVTSMDDFLLKFFPLVYEKKKRAKEDLFCKYDNHKLQLFTSSLYLAALVSCLFASKMSRGFGRKITIQVSSIFFFIGVILNLGADNLHMLIAGRILLGVGVGFANQAVPLFLSEMAPFHVRGALNILFQLNITIGILVANMVNYYASKIHGYGWRLSLGLAGVPALILCVGSFIIPETPTSLIERGRHADGLEVLKRVRGTHNVDAEFKEILQASETARLVERPFMSIFHRTSFPQLVIGASLQFFQQFTGINTIMFYAPVLFETLGFKNNVSLLSSVTIGAVNVLGTIISLLTVDKVGRKLLLLEGCLQMFLAMAAIGAVLVSNTGQNQVLDPDSAKGVVIFAALFVSGFAWSWGPLAWLIPSEIFPLETRTAGYAVAVSSNMLFTFMIAQLYLSMLCRMRAGVFFFFSIWIAVMGIFVAVFLPETKNIPMDEMVTRVWKKHWYWKRYMDDGTRSFKATDILYDAYSY</sequence>
<keyword evidence="13" id="KW-1185">Reference proteome</keyword>
<keyword evidence="4 12" id="KW-0762">Sugar transport</keyword>
<feature type="transmembrane region" description="Helical" evidence="10">
    <location>
        <begin position="388"/>
        <end position="408"/>
    </location>
</feature>
<dbReference type="SUPFAM" id="SSF103473">
    <property type="entry name" value="MFS general substrate transporter"/>
    <property type="match status" value="1"/>
</dbReference>
<evidence type="ECO:0000256" key="8">
    <source>
        <dbReference type="ARBA" id="ARBA00023136"/>
    </source>
</evidence>
<dbReference type="OrthoDB" id="5296287at2759"/>
<dbReference type="InterPro" id="IPR005829">
    <property type="entry name" value="Sugar_transporter_CS"/>
</dbReference>
<comment type="subcellular location">
    <subcellularLocation>
        <location evidence="1">Membrane</location>
        <topology evidence="1">Multi-pass membrane protein</topology>
    </subcellularLocation>
</comment>
<feature type="transmembrane region" description="Helical" evidence="10">
    <location>
        <begin position="348"/>
        <end position="368"/>
    </location>
</feature>
<name>A0A833RMM9_9POAL</name>
<evidence type="ECO:0000256" key="2">
    <source>
        <dbReference type="ARBA" id="ARBA00010992"/>
    </source>
</evidence>
<feature type="transmembrane region" description="Helical" evidence="10">
    <location>
        <begin position="82"/>
        <end position="99"/>
    </location>
</feature>
<dbReference type="NCBIfam" id="TIGR00879">
    <property type="entry name" value="SP"/>
    <property type="match status" value="1"/>
</dbReference>
<feature type="transmembrane region" description="Helical" evidence="10">
    <location>
        <begin position="136"/>
        <end position="158"/>
    </location>
</feature>
<dbReference type="GO" id="GO:0015293">
    <property type="term" value="F:symporter activity"/>
    <property type="evidence" value="ECO:0007669"/>
    <property type="project" value="UniProtKB-KW"/>
</dbReference>
<dbReference type="Gene3D" id="1.20.1250.20">
    <property type="entry name" value="MFS general substrate transporter like domains"/>
    <property type="match status" value="1"/>
</dbReference>
<feature type="transmembrane region" description="Helical" evidence="10">
    <location>
        <begin position="198"/>
        <end position="221"/>
    </location>
</feature>
<dbReference type="PROSITE" id="PS00216">
    <property type="entry name" value="SUGAR_TRANSPORT_1"/>
    <property type="match status" value="1"/>
</dbReference>
<evidence type="ECO:0000256" key="7">
    <source>
        <dbReference type="ARBA" id="ARBA00022989"/>
    </source>
</evidence>
<evidence type="ECO:0000256" key="5">
    <source>
        <dbReference type="ARBA" id="ARBA00022692"/>
    </source>
</evidence>
<dbReference type="PRINTS" id="PR00171">
    <property type="entry name" value="SUGRTRNSPORT"/>
</dbReference>
<dbReference type="InterPro" id="IPR044778">
    <property type="entry name" value="MFS_STP/MST-like_plant"/>
</dbReference>
<accession>A0A833RMM9</accession>
<evidence type="ECO:0000256" key="1">
    <source>
        <dbReference type="ARBA" id="ARBA00004141"/>
    </source>
</evidence>
<keyword evidence="8 10" id="KW-0472">Membrane</keyword>
<dbReference type="InterPro" id="IPR005828">
    <property type="entry name" value="MFS_sugar_transport-like"/>
</dbReference>
<dbReference type="CDD" id="cd17361">
    <property type="entry name" value="MFS_STP"/>
    <property type="match status" value="1"/>
</dbReference>
<feature type="transmembrane region" description="Helical" evidence="10">
    <location>
        <begin position="20"/>
        <end position="40"/>
    </location>
</feature>
<dbReference type="FunFam" id="1.20.1250.20:FF:000002">
    <property type="entry name" value="Sugar transport protein 13"/>
    <property type="match status" value="1"/>
</dbReference>
<feature type="transmembrane region" description="Helical" evidence="10">
    <location>
        <begin position="283"/>
        <end position="306"/>
    </location>
</feature>
<feature type="transmembrane region" description="Helical" evidence="10">
    <location>
        <begin position="447"/>
        <end position="470"/>
    </location>
</feature>
<dbReference type="Pfam" id="PF00083">
    <property type="entry name" value="Sugar_tr"/>
    <property type="match status" value="1"/>
</dbReference>
<dbReference type="InterPro" id="IPR036259">
    <property type="entry name" value="MFS_trans_sf"/>
</dbReference>
<gene>
    <name evidence="12" type="ORF">FCM35_KLT17806</name>
</gene>
<evidence type="ECO:0000313" key="13">
    <source>
        <dbReference type="Proteomes" id="UP000623129"/>
    </source>
</evidence>
<evidence type="ECO:0000313" key="12">
    <source>
        <dbReference type="EMBL" id="KAF3337219.1"/>
    </source>
</evidence>
<dbReference type="PROSITE" id="PS50850">
    <property type="entry name" value="MFS"/>
    <property type="match status" value="1"/>
</dbReference>
<dbReference type="AlphaFoldDB" id="A0A833RMM9"/>
<evidence type="ECO:0000256" key="10">
    <source>
        <dbReference type="SAM" id="Phobius"/>
    </source>
</evidence>
<comment type="caution">
    <text evidence="12">The sequence shown here is derived from an EMBL/GenBank/DDBJ whole genome shotgun (WGS) entry which is preliminary data.</text>
</comment>
<proteinExistence type="inferred from homology"/>
<dbReference type="PROSITE" id="PS00217">
    <property type="entry name" value="SUGAR_TRANSPORT_2"/>
    <property type="match status" value="1"/>
</dbReference>
<feature type="transmembrane region" description="Helical" evidence="10">
    <location>
        <begin position="318"/>
        <end position="341"/>
    </location>
</feature>
<dbReference type="InterPro" id="IPR020846">
    <property type="entry name" value="MFS_dom"/>
</dbReference>
<dbReference type="Proteomes" id="UP000623129">
    <property type="component" value="Unassembled WGS sequence"/>
</dbReference>
<dbReference type="PANTHER" id="PTHR23500">
    <property type="entry name" value="SOLUTE CARRIER FAMILY 2, FACILITATED GLUCOSE TRANSPORTER"/>
    <property type="match status" value="1"/>
</dbReference>
<feature type="transmembrane region" description="Helical" evidence="10">
    <location>
        <begin position="420"/>
        <end position="441"/>
    </location>
</feature>
<evidence type="ECO:0000256" key="3">
    <source>
        <dbReference type="ARBA" id="ARBA00022448"/>
    </source>
</evidence>
<reference evidence="12" key="1">
    <citation type="submission" date="2020-01" db="EMBL/GenBank/DDBJ databases">
        <title>Genome sequence of Kobresia littledalei, the first chromosome-level genome in the family Cyperaceae.</title>
        <authorList>
            <person name="Qu G."/>
        </authorList>
    </citation>
    <scope>NUCLEOTIDE SEQUENCE</scope>
    <source>
        <strain evidence="12">C.B.Clarke</strain>
        <tissue evidence="12">Leaf</tissue>
    </source>
</reference>
<dbReference type="EMBL" id="SWLB01000006">
    <property type="protein sequence ID" value="KAF3337219.1"/>
    <property type="molecule type" value="Genomic_DNA"/>
</dbReference>
<evidence type="ECO:0000256" key="4">
    <source>
        <dbReference type="ARBA" id="ARBA00022597"/>
    </source>
</evidence>
<feature type="domain" description="Major facilitator superfamily (MFS) profile" evidence="11">
    <location>
        <begin position="27"/>
        <end position="474"/>
    </location>
</feature>
<dbReference type="GO" id="GO:0015145">
    <property type="term" value="F:monosaccharide transmembrane transporter activity"/>
    <property type="evidence" value="ECO:0007669"/>
    <property type="project" value="InterPro"/>
</dbReference>
<feature type="transmembrane region" description="Helical" evidence="10">
    <location>
        <begin position="111"/>
        <end position="130"/>
    </location>
</feature>
<keyword evidence="3 9" id="KW-0813">Transport</keyword>
<keyword evidence="7 10" id="KW-1133">Transmembrane helix</keyword>
<dbReference type="InterPro" id="IPR045262">
    <property type="entry name" value="STP/PLT_plant"/>
</dbReference>
<keyword evidence="5 10" id="KW-0812">Transmembrane</keyword>
<evidence type="ECO:0000256" key="9">
    <source>
        <dbReference type="RuleBase" id="RU003346"/>
    </source>
</evidence>